<dbReference type="Proteomes" id="UP000070339">
    <property type="component" value="Unassembled WGS sequence"/>
</dbReference>
<evidence type="ECO:0000313" key="3">
    <source>
        <dbReference type="EMBL" id="KXU18718.1"/>
    </source>
</evidence>
<feature type="chain" id="PRO_5047012342" evidence="2">
    <location>
        <begin position="38"/>
        <end position="240"/>
    </location>
</feature>
<gene>
    <name evidence="3" type="ORF">WM41_0682</name>
</gene>
<feature type="signal peptide" evidence="2">
    <location>
        <begin position="1"/>
        <end position="37"/>
    </location>
</feature>
<accession>A0ABR5VAR4</accession>
<feature type="compositionally biased region" description="Low complexity" evidence="1">
    <location>
        <begin position="60"/>
        <end position="85"/>
    </location>
</feature>
<dbReference type="EMBL" id="LTEB01000017">
    <property type="protein sequence ID" value="KXU18718.1"/>
    <property type="molecule type" value="Genomic_DNA"/>
</dbReference>
<keyword evidence="4" id="KW-1185">Reference proteome</keyword>
<proteinExistence type="predicted"/>
<name>A0ABR5VAR4_9CORY</name>
<protein>
    <submittedName>
        <fullName evidence="3">Beta-N-acetylhexosaminidase</fullName>
    </submittedName>
</protein>
<feature type="region of interest" description="Disordered" evidence="1">
    <location>
        <begin position="41"/>
        <end position="120"/>
    </location>
</feature>
<evidence type="ECO:0000256" key="2">
    <source>
        <dbReference type="SAM" id="SignalP"/>
    </source>
</evidence>
<keyword evidence="2" id="KW-0732">Signal</keyword>
<sequence length="240" mass="25243">MLSFELTALKEYLVRNSLSARTACVAAGLFAASCSLAACGDGQEASQPAPAAPVATSQKAETPAPKTSASTATTTSSEQSSAEATTSEETESGASEPASESASASATAANGEKKGNGKLSKQVEEAYETFETLVPVEIFQQFDRCDPNGVADSYNCSGSEIGQFQFFKNKSKAAQTTQVLTELRSSRVVKDEGDRVVGWSMLGNTAILTVVDNKDGLVMQQMISTDQDDPEERLKELGLI</sequence>
<evidence type="ECO:0000256" key="1">
    <source>
        <dbReference type="SAM" id="MobiDB-lite"/>
    </source>
</evidence>
<evidence type="ECO:0000313" key="4">
    <source>
        <dbReference type="Proteomes" id="UP000070339"/>
    </source>
</evidence>
<feature type="compositionally biased region" description="Low complexity" evidence="1">
    <location>
        <begin position="92"/>
        <end position="109"/>
    </location>
</feature>
<organism evidence="3 4">
    <name type="scientific">Corynebacterium simulans</name>
    <dbReference type="NCBI Taxonomy" id="146827"/>
    <lineage>
        <taxon>Bacteria</taxon>
        <taxon>Bacillati</taxon>
        <taxon>Actinomycetota</taxon>
        <taxon>Actinomycetes</taxon>
        <taxon>Mycobacteriales</taxon>
        <taxon>Corynebacteriaceae</taxon>
        <taxon>Corynebacterium</taxon>
    </lineage>
</organism>
<comment type="caution">
    <text evidence="3">The sequence shown here is derived from an EMBL/GenBank/DDBJ whole genome shotgun (WGS) entry which is preliminary data.</text>
</comment>
<reference evidence="3 4" key="1">
    <citation type="journal article" date="2016" name="Int. J. Syst. Evol. Microbiol.">
        <title>Resolving the Complexity of Human Skin Metagenomes Using Single-Molecule Sequencing.</title>
        <authorList>
            <consortium name="NISC Comparative Sequencing Program"/>
            <person name="Tsai Y.C."/>
            <person name="Conlan S."/>
            <person name="Deming C."/>
            <person name="Segre J.A."/>
            <person name="Kong H.H."/>
            <person name="Korlach J."/>
            <person name="Oh J."/>
        </authorList>
    </citation>
    <scope>NUCLEOTIDE SEQUENCE [LARGE SCALE GENOMIC DNA]</scope>
    <source>
        <strain evidence="3 4">1B08</strain>
    </source>
</reference>